<accession>A0AAX6FTC5</accession>
<dbReference type="GO" id="GO:0000064">
    <property type="term" value="F:L-ornithine transmembrane transporter activity"/>
    <property type="evidence" value="ECO:0007669"/>
    <property type="project" value="TreeGrafter"/>
</dbReference>
<keyword evidence="4 9" id="KW-0812">Transmembrane</keyword>
<evidence type="ECO:0000256" key="5">
    <source>
        <dbReference type="ARBA" id="ARBA00022737"/>
    </source>
</evidence>
<evidence type="ECO:0000256" key="6">
    <source>
        <dbReference type="ARBA" id="ARBA00022989"/>
    </source>
</evidence>
<keyword evidence="6 11" id="KW-1133">Transmembrane helix</keyword>
<protein>
    <submittedName>
        <fullName evidence="12">Mitochondrial arginine transporter BAC1</fullName>
    </submittedName>
</protein>
<dbReference type="GO" id="GO:1990575">
    <property type="term" value="P:mitochondrial L-ornithine transmembrane transport"/>
    <property type="evidence" value="ECO:0007669"/>
    <property type="project" value="TreeGrafter"/>
</dbReference>
<keyword evidence="7" id="KW-0496">Mitochondrion</keyword>
<dbReference type="InterPro" id="IPR050567">
    <property type="entry name" value="Mitochondrial_Carrier"/>
</dbReference>
<dbReference type="GO" id="GO:0031966">
    <property type="term" value="C:mitochondrial membrane"/>
    <property type="evidence" value="ECO:0007669"/>
    <property type="project" value="UniProtKB-SubCell"/>
</dbReference>
<dbReference type="InterPro" id="IPR023395">
    <property type="entry name" value="MCP_dom_sf"/>
</dbReference>
<reference evidence="12" key="2">
    <citation type="submission" date="2023-04" db="EMBL/GenBank/DDBJ databases">
        <authorList>
            <person name="Bruccoleri R.E."/>
            <person name="Oakeley E.J."/>
            <person name="Faust A.-M."/>
            <person name="Dessus-Babus S."/>
            <person name="Altorfer M."/>
            <person name="Burckhardt D."/>
            <person name="Oertli M."/>
            <person name="Naumann U."/>
            <person name="Petersen F."/>
            <person name="Wong J."/>
        </authorList>
    </citation>
    <scope>NUCLEOTIDE SEQUENCE</scope>
    <source>
        <strain evidence="12">GSM-AAB239-AS_SAM_17_03QT</strain>
        <tissue evidence="12">Leaf</tissue>
    </source>
</reference>
<feature type="repeat" description="Solcar" evidence="9">
    <location>
        <begin position="47"/>
        <end position="119"/>
    </location>
</feature>
<dbReference type="InterPro" id="IPR018108">
    <property type="entry name" value="MCP_transmembrane"/>
</dbReference>
<comment type="similarity">
    <text evidence="2 10">Belongs to the mitochondrial carrier (TC 2.A.29) family.</text>
</comment>
<sequence length="119" mass="12878">MRSEGVKGLYRGASSSFIGMAFESSLIFGIYSQAKQLLQGETESIKPQLQVIIPSAAFGGALISFILCPAELVKCRMQVQGRDSANSNYVRYAGPLDCALNTMKSEGLKVYFVVALQLC</sequence>
<proteinExistence type="inferred from homology"/>
<feature type="repeat" description="Solcar" evidence="9">
    <location>
        <begin position="1"/>
        <end position="37"/>
    </location>
</feature>
<evidence type="ECO:0000256" key="1">
    <source>
        <dbReference type="ARBA" id="ARBA00004225"/>
    </source>
</evidence>
<dbReference type="PANTHER" id="PTHR45624:SF15">
    <property type="entry name" value="MITOCHONDRIAL ARGININE TRANSPORTER BAC1"/>
    <property type="match status" value="1"/>
</dbReference>
<keyword evidence="13" id="KW-1185">Reference proteome</keyword>
<evidence type="ECO:0000256" key="3">
    <source>
        <dbReference type="ARBA" id="ARBA00022448"/>
    </source>
</evidence>
<evidence type="ECO:0000256" key="4">
    <source>
        <dbReference type="ARBA" id="ARBA00022692"/>
    </source>
</evidence>
<dbReference type="Gene3D" id="1.50.40.10">
    <property type="entry name" value="Mitochondrial carrier domain"/>
    <property type="match status" value="1"/>
</dbReference>
<feature type="transmembrane region" description="Helical" evidence="11">
    <location>
        <begin position="12"/>
        <end position="31"/>
    </location>
</feature>
<evidence type="ECO:0000256" key="8">
    <source>
        <dbReference type="ARBA" id="ARBA00023136"/>
    </source>
</evidence>
<dbReference type="AlphaFoldDB" id="A0AAX6FTC5"/>
<evidence type="ECO:0000313" key="12">
    <source>
        <dbReference type="EMBL" id="KAJ6819600.1"/>
    </source>
</evidence>
<evidence type="ECO:0000256" key="10">
    <source>
        <dbReference type="RuleBase" id="RU000488"/>
    </source>
</evidence>
<dbReference type="Proteomes" id="UP001140949">
    <property type="component" value="Unassembled WGS sequence"/>
</dbReference>
<dbReference type="SUPFAM" id="SSF103506">
    <property type="entry name" value="Mitochondrial carrier"/>
    <property type="match status" value="1"/>
</dbReference>
<organism evidence="12 13">
    <name type="scientific">Iris pallida</name>
    <name type="common">Sweet iris</name>
    <dbReference type="NCBI Taxonomy" id="29817"/>
    <lineage>
        <taxon>Eukaryota</taxon>
        <taxon>Viridiplantae</taxon>
        <taxon>Streptophyta</taxon>
        <taxon>Embryophyta</taxon>
        <taxon>Tracheophyta</taxon>
        <taxon>Spermatophyta</taxon>
        <taxon>Magnoliopsida</taxon>
        <taxon>Liliopsida</taxon>
        <taxon>Asparagales</taxon>
        <taxon>Iridaceae</taxon>
        <taxon>Iridoideae</taxon>
        <taxon>Irideae</taxon>
        <taxon>Iris</taxon>
    </lineage>
</organism>
<feature type="transmembrane region" description="Helical" evidence="11">
    <location>
        <begin position="51"/>
        <end position="73"/>
    </location>
</feature>
<reference evidence="12" key="1">
    <citation type="journal article" date="2023" name="GigaByte">
        <title>Genome assembly of the bearded iris, Iris pallida Lam.</title>
        <authorList>
            <person name="Bruccoleri R.E."/>
            <person name="Oakeley E.J."/>
            <person name="Faust A.M.E."/>
            <person name="Altorfer M."/>
            <person name="Dessus-Babus S."/>
            <person name="Burckhardt D."/>
            <person name="Oertli M."/>
            <person name="Naumann U."/>
            <person name="Petersen F."/>
            <person name="Wong J."/>
        </authorList>
    </citation>
    <scope>NUCLEOTIDE SEQUENCE</scope>
    <source>
        <strain evidence="12">GSM-AAB239-AS_SAM_17_03QT</strain>
    </source>
</reference>
<keyword evidence="5" id="KW-0677">Repeat</keyword>
<evidence type="ECO:0000313" key="13">
    <source>
        <dbReference type="Proteomes" id="UP001140949"/>
    </source>
</evidence>
<evidence type="ECO:0000256" key="9">
    <source>
        <dbReference type="PROSITE-ProRule" id="PRU00282"/>
    </source>
</evidence>
<dbReference type="PANTHER" id="PTHR45624">
    <property type="entry name" value="MITOCHONDRIAL BASIC AMINO ACIDS TRANSPORTER-RELATED"/>
    <property type="match status" value="1"/>
</dbReference>
<evidence type="ECO:0000256" key="7">
    <source>
        <dbReference type="ARBA" id="ARBA00023128"/>
    </source>
</evidence>
<dbReference type="Pfam" id="PF00153">
    <property type="entry name" value="Mito_carr"/>
    <property type="match status" value="2"/>
</dbReference>
<keyword evidence="8 9" id="KW-0472">Membrane</keyword>
<comment type="subcellular location">
    <subcellularLocation>
        <location evidence="1">Mitochondrion membrane</location>
        <topology evidence="1">Multi-pass membrane protein</topology>
    </subcellularLocation>
</comment>
<dbReference type="EMBL" id="JANAVB010025999">
    <property type="protein sequence ID" value="KAJ6819600.1"/>
    <property type="molecule type" value="Genomic_DNA"/>
</dbReference>
<gene>
    <name evidence="12" type="ORF">M6B38_400335</name>
</gene>
<comment type="caution">
    <text evidence="12">The sequence shown here is derived from an EMBL/GenBank/DDBJ whole genome shotgun (WGS) entry which is preliminary data.</text>
</comment>
<dbReference type="PROSITE" id="PS50920">
    <property type="entry name" value="SOLCAR"/>
    <property type="match status" value="2"/>
</dbReference>
<keyword evidence="3 10" id="KW-0813">Transport</keyword>
<evidence type="ECO:0000256" key="11">
    <source>
        <dbReference type="SAM" id="Phobius"/>
    </source>
</evidence>
<name>A0AAX6FTC5_IRIPA</name>
<evidence type="ECO:0000256" key="2">
    <source>
        <dbReference type="ARBA" id="ARBA00006375"/>
    </source>
</evidence>